<organism evidence="2 3">
    <name type="scientific">Lentinus brumalis</name>
    <dbReference type="NCBI Taxonomy" id="2498619"/>
    <lineage>
        <taxon>Eukaryota</taxon>
        <taxon>Fungi</taxon>
        <taxon>Dikarya</taxon>
        <taxon>Basidiomycota</taxon>
        <taxon>Agaricomycotina</taxon>
        <taxon>Agaricomycetes</taxon>
        <taxon>Polyporales</taxon>
        <taxon>Polyporaceae</taxon>
        <taxon>Lentinus</taxon>
    </lineage>
</organism>
<dbReference type="Proteomes" id="UP000256964">
    <property type="component" value="Unassembled WGS sequence"/>
</dbReference>
<evidence type="ECO:0000256" key="1">
    <source>
        <dbReference type="SAM" id="MobiDB-lite"/>
    </source>
</evidence>
<sequence>MKKLHDQLHVLEARERKHNAMMQQLRQETKTQVQIAAPQRHSADALNPEDSELRVLSPSPDPLHAGLGTSRSVTPLTRQSVDDEDPRVMDGPEMPNLAGKRKRSVDEDEAAALVSTSPWRAPLGRNFSSDWNITSQQSRRAGSSSKPQQTSAPAIHALDIDKSGKSNKLVRLGSRRSM</sequence>
<evidence type="ECO:0000313" key="2">
    <source>
        <dbReference type="EMBL" id="RDX54053.1"/>
    </source>
</evidence>
<feature type="compositionally biased region" description="Polar residues" evidence="1">
    <location>
        <begin position="135"/>
        <end position="152"/>
    </location>
</feature>
<feature type="compositionally biased region" description="Polar residues" evidence="1">
    <location>
        <begin position="24"/>
        <end position="34"/>
    </location>
</feature>
<accession>A0A371DNC8</accession>
<feature type="region of interest" description="Disordered" evidence="1">
    <location>
        <begin position="135"/>
        <end position="178"/>
    </location>
</feature>
<reference evidence="2 3" key="1">
    <citation type="journal article" date="2018" name="Biotechnol. Biofuels">
        <title>Integrative visual omics of the white-rot fungus Polyporus brumalis exposes the biotechnological potential of its oxidative enzymes for delignifying raw plant biomass.</title>
        <authorList>
            <person name="Miyauchi S."/>
            <person name="Rancon A."/>
            <person name="Drula E."/>
            <person name="Hage H."/>
            <person name="Chaduli D."/>
            <person name="Favel A."/>
            <person name="Grisel S."/>
            <person name="Henrissat B."/>
            <person name="Herpoel-Gimbert I."/>
            <person name="Ruiz-Duenas F.J."/>
            <person name="Chevret D."/>
            <person name="Hainaut M."/>
            <person name="Lin J."/>
            <person name="Wang M."/>
            <person name="Pangilinan J."/>
            <person name="Lipzen A."/>
            <person name="Lesage-Meessen L."/>
            <person name="Navarro D."/>
            <person name="Riley R."/>
            <person name="Grigoriev I.V."/>
            <person name="Zhou S."/>
            <person name="Raouche S."/>
            <person name="Rosso M.N."/>
        </authorList>
    </citation>
    <scope>NUCLEOTIDE SEQUENCE [LARGE SCALE GENOMIC DNA]</scope>
    <source>
        <strain evidence="2 3">BRFM 1820</strain>
    </source>
</reference>
<dbReference type="EMBL" id="KZ857385">
    <property type="protein sequence ID" value="RDX54053.1"/>
    <property type="molecule type" value="Genomic_DNA"/>
</dbReference>
<dbReference type="AlphaFoldDB" id="A0A371DNC8"/>
<feature type="region of interest" description="Disordered" evidence="1">
    <location>
        <begin position="24"/>
        <end position="109"/>
    </location>
</feature>
<name>A0A371DNC8_9APHY</name>
<evidence type="ECO:0000313" key="3">
    <source>
        <dbReference type="Proteomes" id="UP000256964"/>
    </source>
</evidence>
<feature type="compositionally biased region" description="Polar residues" evidence="1">
    <location>
        <begin position="69"/>
        <end position="79"/>
    </location>
</feature>
<proteinExistence type="predicted"/>
<protein>
    <submittedName>
        <fullName evidence="2">Uncharacterized protein</fullName>
    </submittedName>
</protein>
<keyword evidence="3" id="KW-1185">Reference proteome</keyword>
<gene>
    <name evidence="2" type="ORF">OH76DRAFT_1552842</name>
</gene>